<dbReference type="SMART" id="SM00450">
    <property type="entry name" value="RHOD"/>
    <property type="match status" value="1"/>
</dbReference>
<protein>
    <submittedName>
        <fullName evidence="3">Rhodanese-like domain-containing protein</fullName>
    </submittedName>
</protein>
<dbReference type="InterPro" id="IPR001763">
    <property type="entry name" value="Rhodanese-like_dom"/>
</dbReference>
<evidence type="ECO:0000259" key="2">
    <source>
        <dbReference type="PROSITE" id="PS50206"/>
    </source>
</evidence>
<dbReference type="InterPro" id="IPR036873">
    <property type="entry name" value="Rhodanese-like_dom_sf"/>
</dbReference>
<evidence type="ECO:0000313" key="3">
    <source>
        <dbReference type="EMBL" id="NYS47079.1"/>
    </source>
</evidence>
<comment type="caution">
    <text evidence="3">The sequence shown here is derived from an EMBL/GenBank/DDBJ whole genome shotgun (WGS) entry which is preliminary data.</text>
</comment>
<reference evidence="3 4" key="1">
    <citation type="submission" date="2020-07" db="EMBL/GenBank/DDBJ databases">
        <title>MOT database genomes.</title>
        <authorList>
            <person name="Joseph S."/>
            <person name="Aduse-Opoku J."/>
            <person name="Hashim A."/>
            <person name="Wade W."/>
            <person name="Curtis M."/>
        </authorList>
    </citation>
    <scope>NUCLEOTIDE SEQUENCE [LARGE SCALE GENOMIC DNA]</scope>
    <source>
        <strain evidence="3 4">CIP 106318</strain>
    </source>
</reference>
<evidence type="ECO:0000313" key="4">
    <source>
        <dbReference type="Proteomes" id="UP000531840"/>
    </source>
</evidence>
<sequence>MKYFIITILIVLLFLYLFWIKLKKGKPGRISGEEVESKTYEEALVVDVRWRKEYERGHAVNAINLPIKLFKNDSKILDSYKDKEIILYCVVDVTSRNTEKLLRERGFTNISIGDGVKQYNYSNYNFKNVLMAEMKYLRTILPATLLNVSGEELDKNELKLENELSELEQFFDKEKTIFVYGDNFDKSLNVSKELAEKGYSVIHLVEPMIVNKYTFTGYNKKDFIENNDELPTLECG</sequence>
<dbReference type="PANTHER" id="PTHR43031">
    <property type="entry name" value="FAD-DEPENDENT OXIDOREDUCTASE"/>
    <property type="match status" value="1"/>
</dbReference>
<dbReference type="InterPro" id="IPR050229">
    <property type="entry name" value="GlpE_sulfurtransferase"/>
</dbReference>
<accession>A0ABX2T0W0</accession>
<gene>
    <name evidence="3" type="ORF">HZY85_02580</name>
</gene>
<keyword evidence="1" id="KW-0472">Membrane</keyword>
<dbReference type="EMBL" id="JACBYF010000003">
    <property type="protein sequence ID" value="NYS47079.1"/>
    <property type="molecule type" value="Genomic_DNA"/>
</dbReference>
<dbReference type="PROSITE" id="PS50206">
    <property type="entry name" value="RHODANESE_3"/>
    <property type="match status" value="1"/>
</dbReference>
<keyword evidence="4" id="KW-1185">Reference proteome</keyword>
<proteinExistence type="predicted"/>
<feature type="domain" description="Rhodanese" evidence="2">
    <location>
        <begin position="39"/>
        <end position="117"/>
    </location>
</feature>
<dbReference type="Pfam" id="PF00581">
    <property type="entry name" value="Rhodanese"/>
    <property type="match status" value="1"/>
</dbReference>
<organism evidence="3 4">
    <name type="scientific">Gemelliphila palaticanis</name>
    <dbReference type="NCBI Taxonomy" id="81950"/>
    <lineage>
        <taxon>Bacteria</taxon>
        <taxon>Bacillati</taxon>
        <taxon>Bacillota</taxon>
        <taxon>Bacilli</taxon>
        <taxon>Bacillales</taxon>
        <taxon>Gemellaceae</taxon>
        <taxon>Gemelliphila</taxon>
    </lineage>
</organism>
<dbReference type="RefSeq" id="WP_179940567.1">
    <property type="nucleotide sequence ID" value="NZ_JACBYF010000003.1"/>
</dbReference>
<feature type="transmembrane region" description="Helical" evidence="1">
    <location>
        <begin position="6"/>
        <end position="22"/>
    </location>
</feature>
<dbReference type="SUPFAM" id="SSF52821">
    <property type="entry name" value="Rhodanese/Cell cycle control phosphatase"/>
    <property type="match status" value="1"/>
</dbReference>
<evidence type="ECO:0000256" key="1">
    <source>
        <dbReference type="SAM" id="Phobius"/>
    </source>
</evidence>
<dbReference type="PANTHER" id="PTHR43031:SF1">
    <property type="entry name" value="PYRIDINE NUCLEOTIDE-DISULPHIDE OXIDOREDUCTASE"/>
    <property type="match status" value="1"/>
</dbReference>
<keyword evidence="1" id="KW-1133">Transmembrane helix</keyword>
<dbReference type="Proteomes" id="UP000531840">
    <property type="component" value="Unassembled WGS sequence"/>
</dbReference>
<dbReference type="Gene3D" id="3.40.250.10">
    <property type="entry name" value="Rhodanese-like domain"/>
    <property type="match status" value="1"/>
</dbReference>
<keyword evidence="1" id="KW-0812">Transmembrane</keyword>
<name>A0ABX2T0W0_9BACL</name>
<dbReference type="CDD" id="cd00158">
    <property type="entry name" value="RHOD"/>
    <property type="match status" value="1"/>
</dbReference>